<gene>
    <name evidence="1" type="ORF">MAF45_00885</name>
</gene>
<dbReference type="Proteomes" id="UP001297600">
    <property type="component" value="Unassembled WGS sequence"/>
</dbReference>
<name>A0ABS9MN23_9BURK</name>
<dbReference type="EMBL" id="JAKNCT010000001">
    <property type="protein sequence ID" value="MCG5030012.1"/>
    <property type="molecule type" value="Genomic_DNA"/>
</dbReference>
<keyword evidence="2" id="KW-1185">Reference proteome</keyword>
<organism evidence="1 2">
    <name type="scientific">Mesosutterella porci</name>
    <dbReference type="NCBI Taxonomy" id="2915351"/>
    <lineage>
        <taxon>Bacteria</taxon>
        <taxon>Pseudomonadati</taxon>
        <taxon>Pseudomonadota</taxon>
        <taxon>Betaproteobacteria</taxon>
        <taxon>Burkholderiales</taxon>
        <taxon>Sutterellaceae</taxon>
        <taxon>Mesosutterella</taxon>
    </lineage>
</organism>
<comment type="caution">
    <text evidence="1">The sequence shown here is derived from an EMBL/GenBank/DDBJ whole genome shotgun (WGS) entry which is preliminary data.</text>
</comment>
<protein>
    <submittedName>
        <fullName evidence="1">Uncharacterized protein</fullName>
    </submittedName>
</protein>
<proteinExistence type="predicted"/>
<evidence type="ECO:0000313" key="2">
    <source>
        <dbReference type="Proteomes" id="UP001297600"/>
    </source>
</evidence>
<sequence>MAIFMAWVSMSGTGGEQSASRCDPDGEDRFEKARLAEQLDRIESKLVETLCRVKSIKTRQSKLMELQGLEPMHLASSYSRSRSSDIIEG</sequence>
<dbReference type="RefSeq" id="WP_237977668.1">
    <property type="nucleotide sequence ID" value="NZ_JAKNCT010000001.1"/>
</dbReference>
<reference evidence="1 2" key="1">
    <citation type="submission" date="2022-02" db="EMBL/GenBank/DDBJ databases">
        <title>Mesosutterella porci, a novel member of the family Sutterellaceae from pig feces.</title>
        <authorList>
            <person name="Wylensek D."/>
            <person name="Clavel T."/>
        </authorList>
    </citation>
    <scope>NUCLEOTIDE SEQUENCE [LARGE SCALE GENOMIC DNA]</scope>
    <source>
        <strain evidence="2">oilRF-744-wt-GAM-9</strain>
    </source>
</reference>
<accession>A0ABS9MN23</accession>
<evidence type="ECO:0000313" key="1">
    <source>
        <dbReference type="EMBL" id="MCG5030012.1"/>
    </source>
</evidence>